<feature type="domain" description="RING-type" evidence="13">
    <location>
        <begin position="293"/>
        <end position="340"/>
    </location>
</feature>
<evidence type="ECO:0000256" key="1">
    <source>
        <dbReference type="ARBA" id="ARBA00001798"/>
    </source>
</evidence>
<evidence type="ECO:0000256" key="9">
    <source>
        <dbReference type="ARBA" id="ARBA00022771"/>
    </source>
</evidence>
<dbReference type="Gene3D" id="1.20.120.1750">
    <property type="match status" value="1"/>
</dbReference>
<dbReference type="InterPro" id="IPR018957">
    <property type="entry name" value="Znf_C3HC4_RING-type"/>
</dbReference>
<evidence type="ECO:0000256" key="6">
    <source>
        <dbReference type="ARBA" id="ARBA00022679"/>
    </source>
</evidence>
<dbReference type="InterPro" id="IPR001841">
    <property type="entry name" value="Znf_RING"/>
</dbReference>
<dbReference type="PANTHER" id="PTHR11685">
    <property type="entry name" value="RBR FAMILY RING FINGER AND IBR DOMAIN-CONTAINING"/>
    <property type="match status" value="1"/>
</dbReference>
<dbReference type="InterPro" id="IPR036397">
    <property type="entry name" value="RNaseH_sf"/>
</dbReference>
<comment type="similarity">
    <text evidence="4">Belongs to the RBR family. Ariadne subfamily.</text>
</comment>
<gene>
    <name evidence="15" type="ORF">FPE_LOCUS18268</name>
</gene>
<evidence type="ECO:0000256" key="5">
    <source>
        <dbReference type="ARBA" id="ARBA00012251"/>
    </source>
</evidence>
<evidence type="ECO:0000256" key="3">
    <source>
        <dbReference type="ARBA" id="ARBA00003976"/>
    </source>
</evidence>
<dbReference type="GO" id="GO:0061630">
    <property type="term" value="F:ubiquitin protein ligase activity"/>
    <property type="evidence" value="ECO:0007669"/>
    <property type="project" value="UniProtKB-EC"/>
</dbReference>
<dbReference type="InterPro" id="IPR031127">
    <property type="entry name" value="E3_UB_ligase_RBR"/>
</dbReference>
<comment type="cofactor">
    <cofactor evidence="2">
        <name>Zn(2+)</name>
        <dbReference type="ChEBI" id="CHEBI:29105"/>
    </cofactor>
</comment>
<evidence type="ECO:0000313" key="16">
    <source>
        <dbReference type="Proteomes" id="UP000834106"/>
    </source>
</evidence>
<dbReference type="EMBL" id="OU503046">
    <property type="protein sequence ID" value="CAI9770838.1"/>
    <property type="molecule type" value="Genomic_DNA"/>
</dbReference>
<dbReference type="Pfam" id="PF01485">
    <property type="entry name" value="IBR"/>
    <property type="match status" value="2"/>
</dbReference>
<dbReference type="InterPro" id="IPR002867">
    <property type="entry name" value="IBR_dom"/>
</dbReference>
<dbReference type="PROSITE" id="PS00518">
    <property type="entry name" value="ZF_RING_1"/>
    <property type="match status" value="1"/>
</dbReference>
<evidence type="ECO:0000256" key="8">
    <source>
        <dbReference type="ARBA" id="ARBA00022737"/>
    </source>
</evidence>
<evidence type="ECO:0000259" key="13">
    <source>
        <dbReference type="PROSITE" id="PS50089"/>
    </source>
</evidence>
<dbReference type="Gene3D" id="3.30.40.10">
    <property type="entry name" value="Zinc/RING finger domain, C3HC4 (zinc finger)"/>
    <property type="match status" value="1"/>
</dbReference>
<evidence type="ECO:0000256" key="11">
    <source>
        <dbReference type="ARBA" id="ARBA00022833"/>
    </source>
</evidence>
<dbReference type="CDD" id="cd22584">
    <property type="entry name" value="Rcat_RBR_unk"/>
    <property type="match status" value="1"/>
</dbReference>
<dbReference type="InterPro" id="IPR013083">
    <property type="entry name" value="Znf_RING/FYVE/PHD"/>
</dbReference>
<dbReference type="SUPFAM" id="SSF57850">
    <property type="entry name" value="RING/U-box"/>
    <property type="match status" value="3"/>
</dbReference>
<dbReference type="Gene3D" id="3.30.420.10">
    <property type="entry name" value="Ribonuclease H-like superfamily/Ribonuclease H"/>
    <property type="match status" value="1"/>
</dbReference>
<evidence type="ECO:0000256" key="12">
    <source>
        <dbReference type="PROSITE-ProRule" id="PRU00175"/>
    </source>
</evidence>
<dbReference type="Proteomes" id="UP000834106">
    <property type="component" value="Chromosome 11"/>
</dbReference>
<dbReference type="AlphaFoldDB" id="A0AAD1ZKM6"/>
<evidence type="ECO:0000256" key="7">
    <source>
        <dbReference type="ARBA" id="ARBA00022723"/>
    </source>
</evidence>
<accession>A0AAD1ZKM6</accession>
<dbReference type="CDD" id="cd22582">
    <property type="entry name" value="BRcat_RBR_unk"/>
    <property type="match status" value="1"/>
</dbReference>
<sequence>MEVNEDISILLDALRGEVALAQNVESDLSYAFQLQLQEALTASLPVDAASSSNPITIPDEVVSQPSLLDTLEDDLLIFERELLDHYEAEEVMKRFKLDLDRQVHDHAFACEISNIPEDEWIKTGDNLERPYGGGSTTSNGQDFNFRVYIKGLVDEMAGGIGVAICDGNDGLVFEVSKGLIGNDGELNTMVVEVKALIEGLEVATMLGLKRLTIVCDCILLHQFITGKNHQMQADVASLASQMNLLLREFAYCDSSLVAHKDIKFAFELARNAIASQVNRSVGNNNGKKRIETCAICLEDIYADQMFLIRDCLHSYCFTCLSKHVQFKLLQGMLPKCPYEKCESELQLESCKTFLTPELFDIMSNRVKEASVPVAEKIYCPYPTCSTLFSRAELQGYTIGVIEGLAAKKCPKCLGIFCINCKVPWHSNMSCVAYKTLNPYPSGEDQKLKSLATRNLWRQCPKCSHMVSLAEGCYHIYCRCGHEFCYTCGAEWRNKKATFFLVEINWSFWSTLLKQELLVDPAIISAIDEETEFNALVELLVDPAIISAIDEETEFNALVEEEAAMLESLLGKR</sequence>
<evidence type="ECO:0000256" key="2">
    <source>
        <dbReference type="ARBA" id="ARBA00001947"/>
    </source>
</evidence>
<comment type="catalytic activity">
    <reaction evidence="1">
        <text>[E2 ubiquitin-conjugating enzyme]-S-ubiquitinyl-L-cysteine + [acceptor protein]-L-lysine = [E2 ubiquitin-conjugating enzyme]-L-cysteine + [acceptor protein]-N(6)-ubiquitinyl-L-lysine.</text>
        <dbReference type="EC" id="2.3.2.31"/>
    </reaction>
</comment>
<keyword evidence="11" id="KW-0862">Zinc</keyword>
<dbReference type="GO" id="GO:0008270">
    <property type="term" value="F:zinc ion binding"/>
    <property type="evidence" value="ECO:0007669"/>
    <property type="project" value="UniProtKB-KW"/>
</dbReference>
<feature type="domain" description="RING-type" evidence="14">
    <location>
        <begin position="289"/>
        <end position="509"/>
    </location>
</feature>
<evidence type="ECO:0000256" key="4">
    <source>
        <dbReference type="ARBA" id="ARBA00005884"/>
    </source>
</evidence>
<proteinExistence type="inferred from homology"/>
<dbReference type="PROSITE" id="PS51873">
    <property type="entry name" value="TRIAD"/>
    <property type="match status" value="1"/>
</dbReference>
<dbReference type="InterPro" id="IPR017907">
    <property type="entry name" value="Znf_RING_CS"/>
</dbReference>
<dbReference type="InterPro" id="IPR002156">
    <property type="entry name" value="RNaseH_domain"/>
</dbReference>
<evidence type="ECO:0000313" key="15">
    <source>
        <dbReference type="EMBL" id="CAI9770838.1"/>
    </source>
</evidence>
<dbReference type="GO" id="GO:0004523">
    <property type="term" value="F:RNA-DNA hybrid ribonuclease activity"/>
    <property type="evidence" value="ECO:0007669"/>
    <property type="project" value="InterPro"/>
</dbReference>
<name>A0AAD1ZKM6_9LAMI</name>
<reference evidence="15" key="1">
    <citation type="submission" date="2023-05" db="EMBL/GenBank/DDBJ databases">
        <authorList>
            <person name="Huff M."/>
        </authorList>
    </citation>
    <scope>NUCLEOTIDE SEQUENCE</scope>
</reference>
<keyword evidence="9 12" id="KW-0863">Zinc-finger</keyword>
<dbReference type="InterPro" id="IPR044066">
    <property type="entry name" value="TRIAD_supradom"/>
</dbReference>
<dbReference type="PROSITE" id="PS50089">
    <property type="entry name" value="ZF_RING_2"/>
    <property type="match status" value="1"/>
</dbReference>
<evidence type="ECO:0000256" key="10">
    <source>
        <dbReference type="ARBA" id="ARBA00022786"/>
    </source>
</evidence>
<dbReference type="FunFam" id="3.30.40.10:FF:000230">
    <property type="entry name" value="RBR-type E3 ubiquitin transferase"/>
    <property type="match status" value="1"/>
</dbReference>
<keyword evidence="16" id="KW-1185">Reference proteome</keyword>
<keyword evidence="7" id="KW-0479">Metal-binding</keyword>
<keyword evidence="8" id="KW-0677">Repeat</keyword>
<dbReference type="GO" id="GO:0003676">
    <property type="term" value="F:nucleic acid binding"/>
    <property type="evidence" value="ECO:0007669"/>
    <property type="project" value="InterPro"/>
</dbReference>
<protein>
    <recommendedName>
        <fullName evidence="5">RBR-type E3 ubiquitin transferase</fullName>
        <ecNumber evidence="5">2.3.2.31</ecNumber>
    </recommendedName>
</protein>
<evidence type="ECO:0000259" key="14">
    <source>
        <dbReference type="PROSITE" id="PS51873"/>
    </source>
</evidence>
<keyword evidence="10" id="KW-0833">Ubl conjugation pathway</keyword>
<dbReference type="GO" id="GO:0016567">
    <property type="term" value="P:protein ubiquitination"/>
    <property type="evidence" value="ECO:0007669"/>
    <property type="project" value="InterPro"/>
</dbReference>
<comment type="function">
    <text evidence="3">Might act as an E3 ubiquitin-protein ligase, or as part of E3 complex, which accepts ubiquitin from specific E2 ubiquitin-conjugating enzymes and then transfers it to substrates.</text>
</comment>
<keyword evidence="6" id="KW-0808">Transferase</keyword>
<organism evidence="15 16">
    <name type="scientific">Fraxinus pennsylvanica</name>
    <dbReference type="NCBI Taxonomy" id="56036"/>
    <lineage>
        <taxon>Eukaryota</taxon>
        <taxon>Viridiplantae</taxon>
        <taxon>Streptophyta</taxon>
        <taxon>Embryophyta</taxon>
        <taxon>Tracheophyta</taxon>
        <taxon>Spermatophyta</taxon>
        <taxon>Magnoliopsida</taxon>
        <taxon>eudicotyledons</taxon>
        <taxon>Gunneridae</taxon>
        <taxon>Pentapetalae</taxon>
        <taxon>asterids</taxon>
        <taxon>lamiids</taxon>
        <taxon>Lamiales</taxon>
        <taxon>Oleaceae</taxon>
        <taxon>Oleeae</taxon>
        <taxon>Fraxinus</taxon>
    </lineage>
</organism>
<dbReference type="Pfam" id="PF00097">
    <property type="entry name" value="zf-C3HC4"/>
    <property type="match status" value="1"/>
</dbReference>
<dbReference type="EC" id="2.3.2.31" evidence="5"/>
<dbReference type="Pfam" id="PF13456">
    <property type="entry name" value="RVT_3"/>
    <property type="match status" value="1"/>
</dbReference>
<dbReference type="SMART" id="SM00647">
    <property type="entry name" value="IBR"/>
    <property type="match status" value="2"/>
</dbReference>